<reference evidence="3" key="1">
    <citation type="submission" date="2021-03" db="EMBL/GenBank/DDBJ databases">
        <title>Genomic Encyclopedia of Type Strains, Phase IV (KMG-IV): sequencing the most valuable type-strain genomes for metagenomic binning, comparative biology and taxonomic classification.</title>
        <authorList>
            <person name="Goeker M."/>
        </authorList>
    </citation>
    <scope>NUCLEOTIDE SEQUENCE</scope>
    <source>
        <strain evidence="3">DSM 23564</strain>
    </source>
</reference>
<feature type="region of interest" description="Disordered" evidence="1">
    <location>
        <begin position="94"/>
        <end position="195"/>
    </location>
</feature>
<evidence type="ECO:0000259" key="2">
    <source>
        <dbReference type="Pfam" id="PF23991"/>
    </source>
</evidence>
<keyword evidence="4" id="KW-1185">Reference proteome</keyword>
<dbReference type="OrthoDB" id="206571at2157"/>
<dbReference type="Pfam" id="PF23991">
    <property type="entry name" value="DUF7310"/>
    <property type="match status" value="1"/>
</dbReference>
<dbReference type="InterPro" id="IPR055734">
    <property type="entry name" value="DUF7310"/>
</dbReference>
<feature type="compositionally biased region" description="Acidic residues" evidence="1">
    <location>
        <begin position="177"/>
        <end position="186"/>
    </location>
</feature>
<gene>
    <name evidence="3" type="ORF">J2751_002168</name>
</gene>
<organism evidence="3 4">
    <name type="scientific">Halorubrum alkaliphilum</name>
    <dbReference type="NCBI Taxonomy" id="261290"/>
    <lineage>
        <taxon>Archaea</taxon>
        <taxon>Methanobacteriati</taxon>
        <taxon>Methanobacteriota</taxon>
        <taxon>Stenosarchaea group</taxon>
        <taxon>Halobacteria</taxon>
        <taxon>Halobacteriales</taxon>
        <taxon>Haloferacaceae</taxon>
        <taxon>Halorubrum</taxon>
    </lineage>
</organism>
<name>A0A8T4GHL7_9EURY</name>
<evidence type="ECO:0000313" key="4">
    <source>
        <dbReference type="Proteomes" id="UP000823588"/>
    </source>
</evidence>
<dbReference type="Proteomes" id="UP000823588">
    <property type="component" value="Unassembled WGS sequence"/>
</dbReference>
<feature type="compositionally biased region" description="Basic and acidic residues" evidence="1">
    <location>
        <begin position="154"/>
        <end position="176"/>
    </location>
</feature>
<evidence type="ECO:0000256" key="1">
    <source>
        <dbReference type="SAM" id="MobiDB-lite"/>
    </source>
</evidence>
<dbReference type="EMBL" id="JAGGKQ010000016">
    <property type="protein sequence ID" value="MBP1923130.1"/>
    <property type="molecule type" value="Genomic_DNA"/>
</dbReference>
<feature type="compositionally biased region" description="Basic and acidic residues" evidence="1">
    <location>
        <begin position="98"/>
        <end position="134"/>
    </location>
</feature>
<dbReference type="RefSeq" id="WP_209485880.1">
    <property type="nucleotide sequence ID" value="NZ_JAGGKQ010000016.1"/>
</dbReference>
<comment type="caution">
    <text evidence="3">The sequence shown here is derived from an EMBL/GenBank/DDBJ whole genome shotgun (WGS) entry which is preliminary data.</text>
</comment>
<accession>A0A8T4GHL7</accession>
<sequence>MTSEPDPTAEGAVETGFEERLDAVERALTGSDMEVTDVDGGAAAAAERETLAKRLDSVEERIEELEAATQAVRGYAGAIRSVNREVERRADLALARATDARDAARPRDQPGTGRDEIGTGPRDVDAADELRATDRGTNAPEVPTDAAIEAAIPGDDHATGRNHGSDARNRGSCEDHGPDEENSDEGPLERLRDAL</sequence>
<protein>
    <recommendedName>
        <fullName evidence="2">DUF7310 domain-containing protein</fullName>
    </recommendedName>
</protein>
<proteinExistence type="predicted"/>
<evidence type="ECO:0000313" key="3">
    <source>
        <dbReference type="EMBL" id="MBP1923130.1"/>
    </source>
</evidence>
<feature type="domain" description="DUF7310" evidence="2">
    <location>
        <begin position="18"/>
        <end position="98"/>
    </location>
</feature>
<dbReference type="AlphaFoldDB" id="A0A8T4GHL7"/>